<evidence type="ECO:0000256" key="14">
    <source>
        <dbReference type="PIRSR" id="PIRSR000099-2"/>
    </source>
</evidence>
<dbReference type="FunFam" id="1.20.5.1300:FF:000002">
    <property type="entry name" value="Histidinol dehydrogenase, chloroplastic"/>
    <property type="match status" value="1"/>
</dbReference>
<dbReference type="InterPro" id="IPR012131">
    <property type="entry name" value="Hstdl_DH"/>
</dbReference>
<reference evidence="19" key="1">
    <citation type="submission" date="2015-12" db="EMBL/GenBank/DDBJ databases">
        <authorList>
            <person name="Tarr C.L."/>
            <person name="Gladney L.M."/>
        </authorList>
    </citation>
    <scope>NUCLEOTIDE SEQUENCE [LARGE SCALE GENOMIC DNA]</scope>
    <source>
        <strain evidence="19">2756-81</strain>
    </source>
</reference>
<feature type="binding site" evidence="11 15">
    <location>
        <position position="411"/>
    </location>
    <ligand>
        <name>substrate</name>
    </ligand>
</feature>
<dbReference type="PRINTS" id="PR00083">
    <property type="entry name" value="HOLDHDRGNASE"/>
</dbReference>
<comment type="cofactor">
    <cofactor evidence="11 16">
        <name>Zn(2+)</name>
        <dbReference type="ChEBI" id="CHEBI:29105"/>
    </cofactor>
    <text evidence="11 16">Binds 1 zinc ion per subunit.</text>
</comment>
<feature type="binding site" evidence="11 16">
    <location>
        <position position="259"/>
    </location>
    <ligand>
        <name>Zn(2+)</name>
        <dbReference type="ChEBI" id="CHEBI:29105"/>
    </ligand>
</feature>
<evidence type="ECO:0000256" key="8">
    <source>
        <dbReference type="ARBA" id="ARBA00023027"/>
    </source>
</evidence>
<evidence type="ECO:0000256" key="7">
    <source>
        <dbReference type="ARBA" id="ARBA00023002"/>
    </source>
</evidence>
<evidence type="ECO:0000256" key="1">
    <source>
        <dbReference type="ARBA" id="ARBA00004940"/>
    </source>
</evidence>
<evidence type="ECO:0000256" key="2">
    <source>
        <dbReference type="ARBA" id="ARBA00010178"/>
    </source>
</evidence>
<proteinExistence type="inferred from homology"/>
<dbReference type="FunFam" id="3.40.50.1980:FF:000001">
    <property type="entry name" value="Histidinol dehydrogenase"/>
    <property type="match status" value="1"/>
</dbReference>
<evidence type="ECO:0000256" key="15">
    <source>
        <dbReference type="PIRSR" id="PIRSR000099-3"/>
    </source>
</evidence>
<protein>
    <recommendedName>
        <fullName evidence="3 11">Histidinol dehydrogenase</fullName>
        <shortName evidence="11">HDH</shortName>
        <ecNumber evidence="3 11">1.1.1.23</ecNumber>
    </recommendedName>
</protein>
<comment type="function">
    <text evidence="11">Catalyzes the sequential NAD-dependent oxidations of L-histidinol to L-histidinaldehyde and then to L-histidine.</text>
</comment>
<dbReference type="CDD" id="cd06572">
    <property type="entry name" value="Histidinol_dh"/>
    <property type="match status" value="1"/>
</dbReference>
<dbReference type="Gene3D" id="1.20.5.1300">
    <property type="match status" value="1"/>
</dbReference>
<evidence type="ECO:0000256" key="16">
    <source>
        <dbReference type="PIRSR" id="PIRSR000099-4"/>
    </source>
</evidence>
<comment type="catalytic activity">
    <reaction evidence="10 11">
        <text>L-histidinol + 2 NAD(+) + H2O = L-histidine + 2 NADH + 3 H(+)</text>
        <dbReference type="Rhea" id="RHEA:20641"/>
        <dbReference type="ChEBI" id="CHEBI:15377"/>
        <dbReference type="ChEBI" id="CHEBI:15378"/>
        <dbReference type="ChEBI" id="CHEBI:57540"/>
        <dbReference type="ChEBI" id="CHEBI:57595"/>
        <dbReference type="ChEBI" id="CHEBI:57699"/>
        <dbReference type="ChEBI" id="CHEBI:57945"/>
        <dbReference type="EC" id="1.1.1.23"/>
    </reaction>
</comment>
<accession>A0A151JGN2</accession>
<dbReference type="GO" id="GO:0005829">
    <property type="term" value="C:cytosol"/>
    <property type="evidence" value="ECO:0007669"/>
    <property type="project" value="TreeGrafter"/>
</dbReference>
<dbReference type="PANTHER" id="PTHR21256">
    <property type="entry name" value="HISTIDINOL DEHYDROGENASE HDH"/>
    <property type="match status" value="1"/>
</dbReference>
<dbReference type="EMBL" id="LOMK01000001">
    <property type="protein sequence ID" value="KYN24826.1"/>
    <property type="molecule type" value="Genomic_DNA"/>
</dbReference>
<dbReference type="GO" id="GO:0008270">
    <property type="term" value="F:zinc ion binding"/>
    <property type="evidence" value="ECO:0007669"/>
    <property type="project" value="UniProtKB-UniRule"/>
</dbReference>
<feature type="binding site" evidence="11 15">
    <location>
        <position position="357"/>
    </location>
    <ligand>
        <name>substrate</name>
    </ligand>
</feature>
<feature type="binding site" evidence="11 16">
    <location>
        <position position="256"/>
    </location>
    <ligand>
        <name>Zn(2+)</name>
        <dbReference type="ChEBI" id="CHEBI:29105"/>
    </ligand>
</feature>
<keyword evidence="7 11" id="KW-0560">Oxidoreductase</keyword>
<feature type="active site" description="Proton acceptor" evidence="11 13">
    <location>
        <position position="324"/>
    </location>
</feature>
<dbReference type="SUPFAM" id="SSF53720">
    <property type="entry name" value="ALDH-like"/>
    <property type="match status" value="1"/>
</dbReference>
<dbReference type="InterPro" id="IPR022695">
    <property type="entry name" value="Histidinol_DH_monofunct"/>
</dbReference>
<feature type="binding site" evidence="11 15">
    <location>
        <position position="259"/>
    </location>
    <ligand>
        <name>substrate</name>
    </ligand>
</feature>
<dbReference type="InterPro" id="IPR001692">
    <property type="entry name" value="Histidinol_DH_CS"/>
</dbReference>
<evidence type="ECO:0000256" key="3">
    <source>
        <dbReference type="ARBA" id="ARBA00012965"/>
    </source>
</evidence>
<evidence type="ECO:0000256" key="12">
    <source>
        <dbReference type="PIRNR" id="PIRNR000099"/>
    </source>
</evidence>
<dbReference type="Proteomes" id="UP000075349">
    <property type="component" value="Unassembled WGS sequence"/>
</dbReference>
<dbReference type="HAMAP" id="MF_01024">
    <property type="entry name" value="HisD"/>
    <property type="match status" value="1"/>
</dbReference>
<feature type="active site" description="Proton acceptor" evidence="11 13">
    <location>
        <position position="323"/>
    </location>
</feature>
<dbReference type="PROSITE" id="PS00611">
    <property type="entry name" value="HISOL_DEHYDROGENASE"/>
    <property type="match status" value="1"/>
</dbReference>
<dbReference type="GO" id="GO:0004399">
    <property type="term" value="F:histidinol dehydrogenase activity"/>
    <property type="evidence" value="ECO:0007669"/>
    <property type="project" value="UniProtKB-UniRule"/>
</dbReference>
<feature type="binding site" evidence="11 15">
    <location>
        <position position="256"/>
    </location>
    <ligand>
        <name>substrate</name>
    </ligand>
</feature>
<dbReference type="NCBIfam" id="TIGR00069">
    <property type="entry name" value="hisD"/>
    <property type="match status" value="1"/>
</dbReference>
<dbReference type="InterPro" id="IPR016161">
    <property type="entry name" value="Ald_DH/histidinol_DH"/>
</dbReference>
<feature type="binding site" evidence="11 14">
    <location>
        <position position="185"/>
    </location>
    <ligand>
        <name>NAD(+)</name>
        <dbReference type="ChEBI" id="CHEBI:57540"/>
    </ligand>
</feature>
<comment type="similarity">
    <text evidence="2 11 12 17">Belongs to the histidinol dehydrogenase family.</text>
</comment>
<feature type="binding site" evidence="11 16">
    <location>
        <position position="357"/>
    </location>
    <ligand>
        <name>Zn(2+)</name>
        <dbReference type="ChEBI" id="CHEBI:29105"/>
    </ligand>
</feature>
<organism evidence="18 19">
    <name type="scientific">Vibrio cidicii</name>
    <dbReference type="NCBI Taxonomy" id="1763883"/>
    <lineage>
        <taxon>Bacteria</taxon>
        <taxon>Pseudomonadati</taxon>
        <taxon>Pseudomonadota</taxon>
        <taxon>Gammaproteobacteria</taxon>
        <taxon>Vibrionales</taxon>
        <taxon>Vibrionaceae</taxon>
        <taxon>Vibrio</taxon>
    </lineage>
</organism>
<feature type="binding site" evidence="11 14">
    <location>
        <position position="127"/>
    </location>
    <ligand>
        <name>NAD(+)</name>
        <dbReference type="ChEBI" id="CHEBI:57540"/>
    </ligand>
</feature>
<evidence type="ECO:0000313" key="18">
    <source>
        <dbReference type="EMBL" id="KYN24826.1"/>
    </source>
</evidence>
<evidence type="ECO:0000256" key="4">
    <source>
        <dbReference type="ARBA" id="ARBA00022605"/>
    </source>
</evidence>
<dbReference type="EC" id="1.1.1.23" evidence="3 11"/>
<feature type="binding site" evidence="11 14">
    <location>
        <position position="208"/>
    </location>
    <ligand>
        <name>NAD(+)</name>
        <dbReference type="ChEBI" id="CHEBI:57540"/>
    </ligand>
</feature>
<gene>
    <name evidence="11 18" type="primary">hisD</name>
    <name evidence="18" type="ORF">AUQ44_03030</name>
</gene>
<evidence type="ECO:0000256" key="17">
    <source>
        <dbReference type="RuleBase" id="RU004175"/>
    </source>
</evidence>
<evidence type="ECO:0000256" key="11">
    <source>
        <dbReference type="HAMAP-Rule" id="MF_01024"/>
    </source>
</evidence>
<evidence type="ECO:0000256" key="5">
    <source>
        <dbReference type="ARBA" id="ARBA00022723"/>
    </source>
</evidence>
<dbReference type="AlphaFoldDB" id="A0A151JGN2"/>
<evidence type="ECO:0000256" key="6">
    <source>
        <dbReference type="ARBA" id="ARBA00022833"/>
    </source>
</evidence>
<keyword evidence="6 11" id="KW-0862">Zinc</keyword>
<comment type="caution">
    <text evidence="18">The sequence shown here is derived from an EMBL/GenBank/DDBJ whole genome shotgun (WGS) entry which is preliminary data.</text>
</comment>
<sequence length="431" mass="46236">MRTVVWQSLSEAQQDSLLERPAMAEGANITAAVTAVIEKVRQEDDAALLELTEKFDRVKPASIRVSTAEIDAAAERLSEKMKQALQQAYDNISKFHKAQKPTPIKVETQPGVVCEQVTRPIQKVGLYIPGGSAPLPSTVLMLGVPAQIAGCRKVVLCSPPPIADEILYVAKLCNIDEVYNLGGGQAIAAMAYGTETVSKVDKIFGPGNAYVTEAKRQVSKDFRGAAIDMPAGPSEVLVIADDTADAEFIAADLLSQAEHGPDSQVVLVTPSVVIADKVTDAVQRQLKQLSRAEIAQKALASSLIIIADSLTQAVSISNYYGPEHLIVQTKAPRELLPLLDNAGSIFLGDWSPESAGDYASGTNHVLPTYGYTRTYSSLGLADFSKRMTVQELSADGLKNLAPTVITMAEAEGLDAHKRAVTIRVEKLQSRR</sequence>
<keyword evidence="5 11" id="KW-0479">Metal-binding</keyword>
<dbReference type="Gene3D" id="3.40.50.1980">
    <property type="entry name" value="Nitrogenase molybdenum iron protein domain"/>
    <property type="match status" value="2"/>
</dbReference>
<feature type="binding site" evidence="11 15">
    <location>
        <position position="234"/>
    </location>
    <ligand>
        <name>substrate</name>
    </ligand>
</feature>
<feature type="binding site" evidence="11 15">
    <location>
        <position position="416"/>
    </location>
    <ligand>
        <name>substrate</name>
    </ligand>
</feature>
<dbReference type="Pfam" id="PF00815">
    <property type="entry name" value="Histidinol_dh"/>
    <property type="match status" value="1"/>
</dbReference>
<comment type="pathway">
    <text evidence="1 11">Amino-acid biosynthesis; L-histidine biosynthesis; L-histidine from 5-phospho-alpha-D-ribose 1-diphosphate: step 9/9.</text>
</comment>
<evidence type="ECO:0000256" key="9">
    <source>
        <dbReference type="ARBA" id="ARBA00023102"/>
    </source>
</evidence>
<keyword evidence="4 11" id="KW-0028">Amino-acid biosynthesis</keyword>
<evidence type="ECO:0000313" key="19">
    <source>
        <dbReference type="Proteomes" id="UP000075349"/>
    </source>
</evidence>
<feature type="binding site" evidence="11 16">
    <location>
        <position position="416"/>
    </location>
    <ligand>
        <name>Zn(2+)</name>
        <dbReference type="ChEBI" id="CHEBI:29105"/>
    </ligand>
</feature>
<evidence type="ECO:0000256" key="13">
    <source>
        <dbReference type="PIRSR" id="PIRSR000099-1"/>
    </source>
</evidence>
<keyword evidence="8 11" id="KW-0520">NAD</keyword>
<dbReference type="PANTHER" id="PTHR21256:SF2">
    <property type="entry name" value="HISTIDINE BIOSYNTHESIS TRIFUNCTIONAL PROTEIN"/>
    <property type="match status" value="1"/>
</dbReference>
<dbReference type="GO" id="GO:0051287">
    <property type="term" value="F:NAD binding"/>
    <property type="evidence" value="ECO:0007669"/>
    <property type="project" value="InterPro"/>
</dbReference>
<evidence type="ECO:0000256" key="10">
    <source>
        <dbReference type="ARBA" id="ARBA00049489"/>
    </source>
</evidence>
<dbReference type="GO" id="GO:0000105">
    <property type="term" value="P:L-histidine biosynthetic process"/>
    <property type="evidence" value="ECO:0007669"/>
    <property type="project" value="UniProtKB-UniRule"/>
</dbReference>
<dbReference type="PIRSF" id="PIRSF000099">
    <property type="entry name" value="Histidinol_dh"/>
    <property type="match status" value="1"/>
</dbReference>
<keyword evidence="9 11" id="KW-0368">Histidine biosynthesis</keyword>
<feature type="binding site" evidence="11 15">
    <location>
        <position position="324"/>
    </location>
    <ligand>
        <name>substrate</name>
    </ligand>
</feature>
<name>A0A151JGN2_9VIBR</name>
<dbReference type="UniPathway" id="UPA00031">
    <property type="reaction ID" value="UER00014"/>
</dbReference>